<evidence type="ECO:0000313" key="2">
    <source>
        <dbReference type="Proteomes" id="UP000019402"/>
    </source>
</evidence>
<evidence type="ECO:0000313" key="1">
    <source>
        <dbReference type="EMBL" id="GAF02391.1"/>
    </source>
</evidence>
<organism evidence="1 2">
    <name type="scientific">Saccharicrinis fermentans DSM 9555 = JCM 21142</name>
    <dbReference type="NCBI Taxonomy" id="869213"/>
    <lineage>
        <taxon>Bacteria</taxon>
        <taxon>Pseudomonadati</taxon>
        <taxon>Bacteroidota</taxon>
        <taxon>Bacteroidia</taxon>
        <taxon>Marinilabiliales</taxon>
        <taxon>Marinilabiliaceae</taxon>
        <taxon>Saccharicrinis</taxon>
    </lineage>
</organism>
<dbReference type="AlphaFoldDB" id="W7YD46"/>
<keyword evidence="2" id="KW-1185">Reference proteome</keyword>
<dbReference type="EMBL" id="BAMD01000009">
    <property type="protein sequence ID" value="GAF02391.1"/>
    <property type="molecule type" value="Genomic_DNA"/>
</dbReference>
<accession>W7YD46</accession>
<proteinExistence type="predicted"/>
<comment type="caution">
    <text evidence="1">The sequence shown here is derived from an EMBL/GenBank/DDBJ whole genome shotgun (WGS) entry which is preliminary data.</text>
</comment>
<gene>
    <name evidence="1" type="ORF">JCM21142_31025</name>
</gene>
<name>W7YD46_9BACT</name>
<reference evidence="1 2" key="1">
    <citation type="journal article" date="2014" name="Genome Announc.">
        <title>Draft Genome Sequence of Cytophaga fermentans JCM 21142T, a Facultative Anaerobe Isolated from Marine Mud.</title>
        <authorList>
            <person name="Starns D."/>
            <person name="Oshima K."/>
            <person name="Suda W."/>
            <person name="Iino T."/>
            <person name="Yuki M."/>
            <person name="Inoue J."/>
            <person name="Kitamura K."/>
            <person name="Iida T."/>
            <person name="Darby A."/>
            <person name="Hattori M."/>
            <person name="Ohkuma M."/>
        </authorList>
    </citation>
    <scope>NUCLEOTIDE SEQUENCE [LARGE SCALE GENOMIC DNA]</scope>
    <source>
        <strain evidence="1 2">JCM 21142</strain>
    </source>
</reference>
<protein>
    <submittedName>
        <fullName evidence="1">Uncharacterized protein</fullName>
    </submittedName>
</protein>
<sequence>MYLAWCEWIAKQERQKSIFLNEVMNLHSSLIITFEKACVDYSRYEAFLRNIYAM</sequence>
<dbReference type="Proteomes" id="UP000019402">
    <property type="component" value="Unassembled WGS sequence"/>
</dbReference>